<dbReference type="EMBL" id="JZEE01000199">
    <property type="protein sequence ID" value="KJK67163.1"/>
    <property type="molecule type" value="Genomic_DNA"/>
</dbReference>
<gene>
    <name evidence="1" type="ORF">P875_00117400</name>
</gene>
<evidence type="ECO:0000313" key="1">
    <source>
        <dbReference type="EMBL" id="KJK67163.1"/>
    </source>
</evidence>
<comment type="caution">
    <text evidence="1">The sequence shown here is derived from an EMBL/GenBank/DDBJ whole genome shotgun (WGS) entry which is preliminary data.</text>
</comment>
<accession>A0A0F0IMP3</accession>
<dbReference type="Proteomes" id="UP000033540">
    <property type="component" value="Unassembled WGS sequence"/>
</dbReference>
<name>A0A0F0IMP3_ASPPU</name>
<reference evidence="1 2" key="1">
    <citation type="submission" date="2015-02" db="EMBL/GenBank/DDBJ databases">
        <title>Draft genome sequence of Aspergillus parasiticus SU-1.</title>
        <authorList>
            <person name="Yu J."/>
            <person name="Fedorova N."/>
            <person name="Yin Y."/>
            <person name="Losada L."/>
            <person name="Zafar N."/>
            <person name="Taujale R."/>
            <person name="Ehrlich K.C."/>
            <person name="Bhatnagar D."/>
            <person name="Cleveland T.E."/>
            <person name="Bennett J.W."/>
            <person name="Nierman W.C."/>
        </authorList>
    </citation>
    <scope>NUCLEOTIDE SEQUENCE [LARGE SCALE GENOMIC DNA]</scope>
    <source>
        <strain evidence="2">ATCC 56775 / NRRL 5862 / SRRC 143 / SU-1</strain>
    </source>
</reference>
<dbReference type="AlphaFoldDB" id="A0A0F0IMP3"/>
<protein>
    <submittedName>
        <fullName evidence="1">Uncharacterized protein</fullName>
    </submittedName>
</protein>
<dbReference type="OrthoDB" id="4436772at2759"/>
<proteinExistence type="predicted"/>
<organism evidence="1 2">
    <name type="scientific">Aspergillus parasiticus (strain ATCC 56775 / NRRL 5862 / SRRC 143 / SU-1)</name>
    <dbReference type="NCBI Taxonomy" id="1403190"/>
    <lineage>
        <taxon>Eukaryota</taxon>
        <taxon>Fungi</taxon>
        <taxon>Dikarya</taxon>
        <taxon>Ascomycota</taxon>
        <taxon>Pezizomycotina</taxon>
        <taxon>Eurotiomycetes</taxon>
        <taxon>Eurotiomycetidae</taxon>
        <taxon>Eurotiales</taxon>
        <taxon>Aspergillaceae</taxon>
        <taxon>Aspergillus</taxon>
        <taxon>Aspergillus subgen. Circumdati</taxon>
    </lineage>
</organism>
<evidence type="ECO:0000313" key="2">
    <source>
        <dbReference type="Proteomes" id="UP000033540"/>
    </source>
</evidence>
<sequence>MSSSTTLRKVPEGWTNEPFYVSYFVEGPWAKIAKRCGLENPEAIMCTTPESGEHYGLISDRGRYYFTDDLAWSLRETLKPVTLDGIVEKILDDKEYTIKTKALRAVETAEDRQEREEKIREDIALMEQKRAAPDYLEWKRMDSN</sequence>